<dbReference type="InterPro" id="IPR037401">
    <property type="entry name" value="SnoaL-like"/>
</dbReference>
<keyword evidence="3" id="KW-1185">Reference proteome</keyword>
<dbReference type="PATRIC" id="fig|1227496.3.peg.4123"/>
<dbReference type="EMBL" id="AOID01000064">
    <property type="protein sequence ID" value="ELY62944.1"/>
    <property type="molecule type" value="Genomic_DNA"/>
</dbReference>
<dbReference type="Pfam" id="PF12680">
    <property type="entry name" value="SnoaL_2"/>
    <property type="match status" value="1"/>
</dbReference>
<dbReference type="Gene3D" id="3.10.450.50">
    <property type="match status" value="1"/>
</dbReference>
<sequence length="124" mass="14002">MTDTPRALVEEFFERMADDERRHTVGDCFAENAVITLPGARFEGPDTADEMLEWLASRYERAAKEYADWIEAGAVVVSQGTLFGVDADGERFDDVRYVDVYRIEDGEIARLDIYNDLAAEGIVE</sequence>
<evidence type="ECO:0000313" key="2">
    <source>
        <dbReference type="EMBL" id="ELY62944.1"/>
    </source>
</evidence>
<dbReference type="AlphaFoldDB" id="L9XMC8"/>
<dbReference type="OrthoDB" id="214043at2157"/>
<dbReference type="RefSeq" id="WP_006433216.1">
    <property type="nucleotide sequence ID" value="NZ_AOID01000064.1"/>
</dbReference>
<dbReference type="STRING" id="1227496.C489_20561"/>
<evidence type="ECO:0000259" key="1">
    <source>
        <dbReference type="Pfam" id="PF12680"/>
    </source>
</evidence>
<dbReference type="Proteomes" id="UP000011632">
    <property type="component" value="Unassembled WGS sequence"/>
</dbReference>
<accession>L9XMC8</accession>
<dbReference type="SUPFAM" id="SSF54427">
    <property type="entry name" value="NTF2-like"/>
    <property type="match status" value="1"/>
</dbReference>
<reference evidence="2 3" key="1">
    <citation type="journal article" date="2014" name="PLoS Genet.">
        <title>Phylogenetically driven sequencing of extremely halophilic archaea reveals strategies for static and dynamic osmo-response.</title>
        <authorList>
            <person name="Becker E.A."/>
            <person name="Seitzer P.M."/>
            <person name="Tritt A."/>
            <person name="Larsen D."/>
            <person name="Krusor M."/>
            <person name="Yao A.I."/>
            <person name="Wu D."/>
            <person name="Madern D."/>
            <person name="Eisen J.A."/>
            <person name="Darling A.E."/>
            <person name="Facciotti M.T."/>
        </authorList>
    </citation>
    <scope>NUCLEOTIDE SEQUENCE [LARGE SCALE GENOMIC DNA]</scope>
    <source>
        <strain evidence="2 3">JCM 10478</strain>
    </source>
</reference>
<name>L9XMC8_9EURY</name>
<dbReference type="InterPro" id="IPR032710">
    <property type="entry name" value="NTF2-like_dom_sf"/>
</dbReference>
<gene>
    <name evidence="2" type="ORF">C489_20561</name>
</gene>
<comment type="caution">
    <text evidence="2">The sequence shown here is derived from an EMBL/GenBank/DDBJ whole genome shotgun (WGS) entry which is preliminary data.</text>
</comment>
<feature type="domain" description="SnoaL-like" evidence="1">
    <location>
        <begin position="9"/>
        <end position="110"/>
    </location>
</feature>
<organism evidence="2 3">
    <name type="scientific">Natrinema versiforme JCM 10478</name>
    <dbReference type="NCBI Taxonomy" id="1227496"/>
    <lineage>
        <taxon>Archaea</taxon>
        <taxon>Methanobacteriati</taxon>
        <taxon>Methanobacteriota</taxon>
        <taxon>Stenosarchaea group</taxon>
        <taxon>Halobacteria</taxon>
        <taxon>Halobacteriales</taxon>
        <taxon>Natrialbaceae</taxon>
        <taxon>Natrinema</taxon>
    </lineage>
</organism>
<proteinExistence type="predicted"/>
<protein>
    <recommendedName>
        <fullName evidence="1">SnoaL-like domain-containing protein</fullName>
    </recommendedName>
</protein>
<evidence type="ECO:0000313" key="3">
    <source>
        <dbReference type="Proteomes" id="UP000011632"/>
    </source>
</evidence>